<keyword evidence="2" id="KW-1003">Cell membrane</keyword>
<reference evidence="7" key="1">
    <citation type="journal article" date="2018" name="Genome Announc.">
        <title>Ignatzschineria cameli sp. nov., isolated from necrotic foot tissue of dromedaries (Camelus dromedarius) and associated maggots (Wohlfahrtia species) in Dubai.</title>
        <authorList>
            <person name="Tsang C.C."/>
            <person name="Tang J.Y."/>
            <person name="Fong J.Y."/>
            <person name="Kinne J."/>
            <person name="Lee H.H."/>
            <person name="Joseph M."/>
            <person name="Jose S."/>
            <person name="Schuster R.K."/>
            <person name="Tang Y."/>
            <person name="Sivakumar S."/>
            <person name="Chen J.H."/>
            <person name="Teng J.L."/>
            <person name="Lau S.K."/>
            <person name="Wernery U."/>
            <person name="Woo P.C."/>
        </authorList>
    </citation>
    <scope>NUCLEOTIDE SEQUENCE</scope>
    <source>
        <strain evidence="7">UAE-HKU57</strain>
        <strain evidence="8">UAE-HKU58</strain>
    </source>
</reference>
<sequence length="488" mass="53334">MTQPINRESLNNGDQKVKKKFQWAMPDAFIIIFGIVILAALATYLIPAGSYEREVANGINRVVPGSFHEVASKPASLMDIFYAIPIGLKQSASIIFLIFMIGGAIAIYDKTRAIDSGINALIVKTKGNYRILIIAVGLIFGLLSSLGLAANAVIAFIPIGIALSRSMKLDAITGVAVVYLGYYAGNAVGILDPTILGTAQTLAEVPLFSGIIFRIVLFVILISVTILYIVWYANRIARAPEKSYMASLATDNPDYEDLEAEAKSEEENLKEPFTWKQKLSLFLFVAFIGLFLYGAFQYKWGVDHLSAIFIMMSIVVAAIFRINPNTYVKTFIKGAQSLVYGALVVGLARAVIVILDQGNVLDSIVQATLVPLQQTSHYWGAQMLYFFNLLFNFLVTSGTGQASIVMPIMVPILDVLDLTRQTGVLILKLGDGFTNIITPTSGVLMAVLAVGKVPWTRWVKFVFPILLIWVVIGMIAIWIATAINYGPI</sequence>
<keyword evidence="4 6" id="KW-1133">Transmembrane helix</keyword>
<dbReference type="PANTHER" id="PTHR43652:SF2">
    <property type="entry name" value="BASIC AMINO ACID ANTIPORTER YFCC-RELATED"/>
    <property type="match status" value="1"/>
</dbReference>
<dbReference type="RefSeq" id="WP_109201303.1">
    <property type="nucleotide sequence ID" value="NZ_QEWS01000012.1"/>
</dbReference>
<dbReference type="EMBL" id="QEWV01000003">
    <property type="protein sequence ID" value="PWD92979.1"/>
    <property type="molecule type" value="Genomic_DNA"/>
</dbReference>
<dbReference type="PANTHER" id="PTHR43652">
    <property type="entry name" value="BASIC AMINO ACID ANTIPORTER YFCC-RELATED"/>
    <property type="match status" value="1"/>
</dbReference>
<feature type="transmembrane region" description="Helical" evidence="6">
    <location>
        <begin position="129"/>
        <end position="159"/>
    </location>
</feature>
<gene>
    <name evidence="7" type="ORF">DC077_00370</name>
    <name evidence="8" type="ORF">DC078_03935</name>
</gene>
<dbReference type="Proteomes" id="UP000245059">
    <property type="component" value="Unassembled WGS sequence"/>
</dbReference>
<proteinExistence type="predicted"/>
<comment type="subcellular location">
    <subcellularLocation>
        <location evidence="1">Cell membrane</location>
        <topology evidence="1">Multi-pass membrane protein</topology>
    </subcellularLocation>
</comment>
<dbReference type="AlphaFoldDB" id="A0A2U2ASZ4"/>
<evidence type="ECO:0000313" key="7">
    <source>
        <dbReference type="EMBL" id="PWD87777.1"/>
    </source>
</evidence>
<protein>
    <recommendedName>
        <fullName evidence="11">YfcC family protein</fullName>
    </recommendedName>
</protein>
<evidence type="ECO:0000256" key="3">
    <source>
        <dbReference type="ARBA" id="ARBA00022692"/>
    </source>
</evidence>
<evidence type="ECO:0000256" key="6">
    <source>
        <dbReference type="SAM" id="Phobius"/>
    </source>
</evidence>
<keyword evidence="10" id="KW-1185">Reference proteome</keyword>
<dbReference type="GO" id="GO:0005886">
    <property type="term" value="C:plasma membrane"/>
    <property type="evidence" value="ECO:0007669"/>
    <property type="project" value="UniProtKB-SubCell"/>
</dbReference>
<feature type="transmembrane region" description="Helical" evidence="6">
    <location>
        <begin position="461"/>
        <end position="485"/>
    </location>
</feature>
<keyword evidence="5 6" id="KW-0472">Membrane</keyword>
<evidence type="ECO:0000256" key="4">
    <source>
        <dbReference type="ARBA" id="ARBA00022989"/>
    </source>
</evidence>
<dbReference type="InterPro" id="IPR018385">
    <property type="entry name" value="C4_dicarb_anaerob_car-like"/>
</dbReference>
<dbReference type="Proteomes" id="UP000245217">
    <property type="component" value="Unassembled WGS sequence"/>
</dbReference>
<comment type="caution">
    <text evidence="7">The sequence shown here is derived from an EMBL/GenBank/DDBJ whole genome shotgun (WGS) entry which is preliminary data.</text>
</comment>
<feature type="transmembrane region" description="Helical" evidence="6">
    <location>
        <begin position="389"/>
        <end position="413"/>
    </location>
</feature>
<dbReference type="InterPro" id="IPR051679">
    <property type="entry name" value="DASS-Related_Transporters"/>
</dbReference>
<evidence type="ECO:0000313" key="9">
    <source>
        <dbReference type="Proteomes" id="UP000245059"/>
    </source>
</evidence>
<keyword evidence="3 6" id="KW-0812">Transmembrane</keyword>
<evidence type="ECO:0000313" key="8">
    <source>
        <dbReference type="EMBL" id="PWD92979.1"/>
    </source>
</evidence>
<reference evidence="9 10" key="2">
    <citation type="submission" date="2018-05" db="EMBL/GenBank/DDBJ databases">
        <title>Ignatzschineria dubaiensis sp. nov., isolated from necrotic foot tissues of dromedaries (Camelus dromedarius) and associated maggots in Dubai, United Arab Emirates.</title>
        <authorList>
            <person name="Tsang C.C."/>
            <person name="Tang J.Y.M."/>
            <person name="Fong J.Y.H."/>
            <person name="Kinne J."/>
            <person name="Lee H.H."/>
            <person name="Joseph M."/>
            <person name="Jose S."/>
            <person name="Schuster R.K."/>
            <person name="Tang Y."/>
            <person name="Sivakumar S."/>
            <person name="Chen J.H.K."/>
            <person name="Teng J.L.L."/>
            <person name="Lau S.K.P."/>
            <person name="Wernery U."/>
            <person name="Woo P.C.Y."/>
        </authorList>
    </citation>
    <scope>NUCLEOTIDE SEQUENCE [LARGE SCALE GENOMIC DNA]</scope>
    <source>
        <strain evidence="9">UAE-HKU57</strain>
        <strain evidence="10">UAE-HKU58</strain>
    </source>
</reference>
<evidence type="ECO:0000256" key="2">
    <source>
        <dbReference type="ARBA" id="ARBA00022475"/>
    </source>
</evidence>
<feature type="transmembrane region" description="Helical" evidence="6">
    <location>
        <begin position="279"/>
        <end position="298"/>
    </location>
</feature>
<organism evidence="7 9">
    <name type="scientific">Ignatzschineria cameli</name>
    <dbReference type="NCBI Taxonomy" id="2182793"/>
    <lineage>
        <taxon>Bacteria</taxon>
        <taxon>Pseudomonadati</taxon>
        <taxon>Pseudomonadota</taxon>
        <taxon>Gammaproteobacteria</taxon>
        <taxon>Cardiobacteriales</taxon>
        <taxon>Ignatzschineriaceae</taxon>
        <taxon>Ignatzschineria</taxon>
    </lineage>
</organism>
<feature type="transmembrane region" description="Helical" evidence="6">
    <location>
        <begin position="28"/>
        <end position="46"/>
    </location>
</feature>
<evidence type="ECO:0000256" key="5">
    <source>
        <dbReference type="ARBA" id="ARBA00023136"/>
    </source>
</evidence>
<dbReference type="OrthoDB" id="255482at2"/>
<evidence type="ECO:0000256" key="1">
    <source>
        <dbReference type="ARBA" id="ARBA00004651"/>
    </source>
</evidence>
<evidence type="ECO:0000313" key="10">
    <source>
        <dbReference type="Proteomes" id="UP000245217"/>
    </source>
</evidence>
<feature type="transmembrane region" description="Helical" evidence="6">
    <location>
        <begin position="425"/>
        <end position="449"/>
    </location>
</feature>
<feature type="transmembrane region" description="Helical" evidence="6">
    <location>
        <begin position="211"/>
        <end position="233"/>
    </location>
</feature>
<feature type="transmembrane region" description="Helical" evidence="6">
    <location>
        <begin position="304"/>
        <end position="322"/>
    </location>
</feature>
<evidence type="ECO:0008006" key="11">
    <source>
        <dbReference type="Google" id="ProtNLM"/>
    </source>
</evidence>
<dbReference type="EMBL" id="QEWW01000001">
    <property type="protein sequence ID" value="PWD87777.1"/>
    <property type="molecule type" value="Genomic_DNA"/>
</dbReference>
<feature type="transmembrane region" description="Helical" evidence="6">
    <location>
        <begin position="80"/>
        <end position="108"/>
    </location>
</feature>
<name>A0A2U2ASZ4_9GAMM</name>
<dbReference type="Pfam" id="PF03606">
    <property type="entry name" value="DcuC"/>
    <property type="match status" value="1"/>
</dbReference>
<accession>A0A2U2ASZ4</accession>